<dbReference type="Gene3D" id="2.130.10.10">
    <property type="entry name" value="YVTN repeat-like/Quinoprotein amine dehydrogenase"/>
    <property type="match status" value="1"/>
</dbReference>
<organism evidence="2 3">
    <name type="scientific">Rhodopirellula halodulae</name>
    <dbReference type="NCBI Taxonomy" id="2894198"/>
    <lineage>
        <taxon>Bacteria</taxon>
        <taxon>Pseudomonadati</taxon>
        <taxon>Planctomycetota</taxon>
        <taxon>Planctomycetia</taxon>
        <taxon>Pirellulales</taxon>
        <taxon>Pirellulaceae</taxon>
        <taxon>Rhodopirellula</taxon>
    </lineage>
</organism>
<evidence type="ECO:0000313" key="3">
    <source>
        <dbReference type="Proteomes" id="UP001430306"/>
    </source>
</evidence>
<keyword evidence="3" id="KW-1185">Reference proteome</keyword>
<reference evidence="2" key="1">
    <citation type="submission" date="2021-11" db="EMBL/GenBank/DDBJ databases">
        <title>Genome sequence.</title>
        <authorList>
            <person name="Sun Q."/>
        </authorList>
    </citation>
    <scope>NUCLEOTIDE SEQUENCE</scope>
    <source>
        <strain evidence="2">JC740</strain>
    </source>
</reference>
<dbReference type="RefSeq" id="WP_230272500.1">
    <property type="nucleotide sequence ID" value="NZ_JAJKFW010000014.1"/>
</dbReference>
<feature type="chain" id="PRO_5045602434" evidence="1">
    <location>
        <begin position="24"/>
        <end position="452"/>
    </location>
</feature>
<feature type="signal peptide" evidence="1">
    <location>
        <begin position="1"/>
        <end position="23"/>
    </location>
</feature>
<accession>A0ABS8NEH2</accession>
<dbReference type="SUPFAM" id="SSF75011">
    <property type="entry name" value="3-carboxy-cis,cis-mucoante lactonizing enzyme"/>
    <property type="match status" value="1"/>
</dbReference>
<comment type="caution">
    <text evidence="2">The sequence shown here is derived from an EMBL/GenBank/DDBJ whole genome shotgun (WGS) entry which is preliminary data.</text>
</comment>
<dbReference type="EMBL" id="JAJKFW010000014">
    <property type="protein sequence ID" value="MCC9641955.1"/>
    <property type="molecule type" value="Genomic_DNA"/>
</dbReference>
<name>A0ABS8NEH2_9BACT</name>
<dbReference type="Proteomes" id="UP001430306">
    <property type="component" value="Unassembled WGS sequence"/>
</dbReference>
<evidence type="ECO:0000256" key="1">
    <source>
        <dbReference type="SAM" id="SignalP"/>
    </source>
</evidence>
<proteinExistence type="predicted"/>
<dbReference type="InterPro" id="IPR015943">
    <property type="entry name" value="WD40/YVTN_repeat-like_dom_sf"/>
</dbReference>
<sequence length="452" mass="48537">MKITHNTFAMLLIAVCSASSVQAQGRTVARLFWQDYASADLKWGDLKKSKDGYSLDEQSISNFPKLDVDEQTLVQMQTDDGLLVVGVRDEAGGDIGSGWIAIETGTERETHGDHFHWRFNESPSVLTQLVDENQGNPAHLYLYGKTFAMANDQRNGVTLMSAKSIREGKTPSECGRFVEAGGGHITLAVAEDRVLYSTWIQREGEQAGQVDVVSLAKTVGDSNAGAGRYSIHCPTGGLHGATYNRGKVFLAPTDGVCWVNADLDASQSADSVTVNHISLGKDSEDKPLRTGAFTNLGDYVVFSTGKASESRLCWLNASADRPELQSLGIQIADDQSLRTPIAGFGPGNSPVALCFAESKESPDTDQLYVVSLDPNGDGDFADAKAGEPMQVGPSQLEGHFGHHDAVFLPRGRQIAVTNPGDASIWVISLRDQTVEAKLECKGTPTSLISISD</sequence>
<gene>
    <name evidence="2" type="ORF">LOC71_06685</name>
</gene>
<protein>
    <submittedName>
        <fullName evidence="2">Uncharacterized protein</fullName>
    </submittedName>
</protein>
<evidence type="ECO:0000313" key="2">
    <source>
        <dbReference type="EMBL" id="MCC9641955.1"/>
    </source>
</evidence>
<keyword evidence="1" id="KW-0732">Signal</keyword>